<dbReference type="Proteomes" id="UP000018072">
    <property type="component" value="Unassembled WGS sequence"/>
</dbReference>
<dbReference type="AlphaFoldDB" id="R7H6D4"/>
<protein>
    <recommendedName>
        <fullName evidence="3">TIR domain-containing protein</fullName>
    </recommendedName>
</protein>
<dbReference type="EMBL" id="CBIT010000279">
    <property type="protein sequence ID" value="CDE34945.1"/>
    <property type="molecule type" value="Genomic_DNA"/>
</dbReference>
<gene>
    <name evidence="1" type="ORF">BN741_00408</name>
</gene>
<dbReference type="STRING" id="1263103.BN741_00408"/>
<dbReference type="SUPFAM" id="SSF52200">
    <property type="entry name" value="Toll/Interleukin receptor TIR domain"/>
    <property type="match status" value="1"/>
</dbReference>
<dbReference type="InterPro" id="IPR035897">
    <property type="entry name" value="Toll_tir_struct_dom_sf"/>
</dbReference>
<dbReference type="RefSeq" id="WP_022429695.1">
    <property type="nucleotide sequence ID" value="NZ_FR899171.1"/>
</dbReference>
<dbReference type="Gene3D" id="3.40.50.10140">
    <property type="entry name" value="Toll/interleukin-1 receptor homology (TIR) domain"/>
    <property type="match status" value="1"/>
</dbReference>
<organism evidence="1 2">
    <name type="scientific">Leyella stercorea CAG:629</name>
    <dbReference type="NCBI Taxonomy" id="1263103"/>
    <lineage>
        <taxon>Bacteria</taxon>
        <taxon>Pseudomonadati</taxon>
        <taxon>Bacteroidota</taxon>
        <taxon>Bacteroidia</taxon>
        <taxon>Bacteroidales</taxon>
        <taxon>Prevotellaceae</taxon>
        <taxon>Leyella</taxon>
    </lineage>
</organism>
<accession>R7H6D4</accession>
<proteinExistence type="predicted"/>
<evidence type="ECO:0008006" key="3">
    <source>
        <dbReference type="Google" id="ProtNLM"/>
    </source>
</evidence>
<name>R7H6D4_9BACT</name>
<evidence type="ECO:0000313" key="1">
    <source>
        <dbReference type="EMBL" id="CDE34945.1"/>
    </source>
</evidence>
<evidence type="ECO:0000313" key="2">
    <source>
        <dbReference type="Proteomes" id="UP000018072"/>
    </source>
</evidence>
<sequence>MFAKFKINSGTIEQLRLQVGKVSLLRQSIVNDAFYNDIVTKVLGNDGVLDGSQLQNLNFPSLRDNYHVFISYSHNDEELALYLASYLQNNCGLNCFLDSTVWHSADSLLKRLDDIYCLNEDGQTYNYNSRNFSTSHVHAMLSMAMHSIINRSECCIVLNSEHSFTLQDGIDNATFSPWLYEEVTFMKGMKISIPPRLRLRQERRSYSLGGQIVCESASPQLQIKYTVDLNMFPNLYVTDLLNLGGQGETGLNNLYRSKGILRYANR</sequence>
<comment type="caution">
    <text evidence="1">The sequence shown here is derived from an EMBL/GenBank/DDBJ whole genome shotgun (WGS) entry which is preliminary data.</text>
</comment>
<reference evidence="1" key="1">
    <citation type="submission" date="2012-11" db="EMBL/GenBank/DDBJ databases">
        <title>Dependencies among metagenomic species, viruses, plasmids and units of genetic variation.</title>
        <authorList>
            <person name="Nielsen H.B."/>
            <person name="Almeida M."/>
            <person name="Juncker A.S."/>
            <person name="Rasmussen S."/>
            <person name="Li J."/>
            <person name="Sunagawa S."/>
            <person name="Plichta D."/>
            <person name="Gautier L."/>
            <person name="Le Chatelier E."/>
            <person name="Peletier E."/>
            <person name="Bonde I."/>
            <person name="Nielsen T."/>
            <person name="Manichanh C."/>
            <person name="Arumugam M."/>
            <person name="Batto J."/>
            <person name="Santos M.B.Q.D."/>
            <person name="Blom N."/>
            <person name="Borruel N."/>
            <person name="Burgdorf K.S."/>
            <person name="Boumezbeur F."/>
            <person name="Casellas F."/>
            <person name="Dore J."/>
            <person name="Guarner F."/>
            <person name="Hansen T."/>
            <person name="Hildebrand F."/>
            <person name="Kaas R.S."/>
            <person name="Kennedy S."/>
            <person name="Kristiansen K."/>
            <person name="Kultima J.R."/>
            <person name="Leonard P."/>
            <person name="Levenez F."/>
            <person name="Lund O."/>
            <person name="Moumen B."/>
            <person name="Le Paslier D."/>
            <person name="Pons N."/>
            <person name="Pedersen O."/>
            <person name="Prifti E."/>
            <person name="Qin J."/>
            <person name="Raes J."/>
            <person name="Tap J."/>
            <person name="Tims S."/>
            <person name="Ussery D.W."/>
            <person name="Yamada T."/>
            <person name="MetaHit consortium"/>
            <person name="Renault P."/>
            <person name="Sicheritz-Ponten T."/>
            <person name="Bork P."/>
            <person name="Wang J."/>
            <person name="Brunak S."/>
            <person name="Ehrlich S.D."/>
        </authorList>
    </citation>
    <scope>NUCLEOTIDE SEQUENCE [LARGE SCALE GENOMIC DNA]</scope>
</reference>